<evidence type="ECO:0000256" key="4">
    <source>
        <dbReference type="ARBA" id="ARBA00005259"/>
    </source>
</evidence>
<dbReference type="NCBIfam" id="TIGR00227">
    <property type="entry name" value="ribD_Cterm"/>
    <property type="match status" value="1"/>
</dbReference>
<dbReference type="InterPro" id="IPR024072">
    <property type="entry name" value="DHFR-like_dom_sf"/>
</dbReference>
<dbReference type="InterPro" id="IPR004794">
    <property type="entry name" value="Eubact_RibD"/>
</dbReference>
<name>A0ABT2KZC0_9BACL</name>
<evidence type="ECO:0000256" key="6">
    <source>
        <dbReference type="ARBA" id="ARBA00022619"/>
    </source>
</evidence>
<dbReference type="InterPro" id="IPR011549">
    <property type="entry name" value="RibD_C"/>
</dbReference>
<dbReference type="PANTHER" id="PTHR38011:SF7">
    <property type="entry name" value="2,5-DIAMINO-6-RIBOSYLAMINO-4(3H)-PYRIMIDINONE 5'-PHOSPHATE REDUCTASE"/>
    <property type="match status" value="1"/>
</dbReference>
<evidence type="ECO:0000259" key="15">
    <source>
        <dbReference type="PROSITE" id="PS51747"/>
    </source>
</evidence>
<comment type="catalytic activity">
    <reaction evidence="12 14">
        <text>5-amino-6-(5-phospho-D-ribitylamino)uracil + NADP(+) = 5-amino-6-(5-phospho-D-ribosylamino)uracil + NADPH + H(+)</text>
        <dbReference type="Rhea" id="RHEA:17845"/>
        <dbReference type="ChEBI" id="CHEBI:15378"/>
        <dbReference type="ChEBI" id="CHEBI:57783"/>
        <dbReference type="ChEBI" id="CHEBI:58349"/>
        <dbReference type="ChEBI" id="CHEBI:58421"/>
        <dbReference type="ChEBI" id="CHEBI:58453"/>
        <dbReference type="EC" id="1.1.1.193"/>
    </reaction>
</comment>
<dbReference type="InterPro" id="IPR016192">
    <property type="entry name" value="APOBEC/CMP_deaminase_Zn-bd"/>
</dbReference>
<reference evidence="16 17" key="1">
    <citation type="submission" date="2022-07" db="EMBL/GenBank/DDBJ databases">
        <title>Genomic and pangenome structural analysis of the polyextremophile Exiguobacterium.</title>
        <authorList>
            <person name="Shen L."/>
        </authorList>
    </citation>
    <scope>NUCLEOTIDE SEQUENCE [LARGE SCALE GENOMIC DNA]</scope>
    <source>
        <strain evidence="16 17">12_1</strain>
    </source>
</reference>
<comment type="pathway">
    <text evidence="2 14">Cofactor biosynthesis; riboflavin biosynthesis; 5-amino-6-(D-ribitylamino)uracil from GTP: step 2/4.</text>
</comment>
<comment type="cofactor">
    <cofactor evidence="14">
        <name>Zn(2+)</name>
        <dbReference type="ChEBI" id="CHEBI:29105"/>
    </cofactor>
    <text evidence="14">Binds 1 zinc ion.</text>
</comment>
<evidence type="ECO:0000313" key="16">
    <source>
        <dbReference type="EMBL" id="MCT4795763.1"/>
    </source>
</evidence>
<keyword evidence="8 14" id="KW-0862">Zinc</keyword>
<keyword evidence="10 14" id="KW-0560">Oxidoreductase</keyword>
<dbReference type="EMBL" id="JANIEK010000035">
    <property type="protein sequence ID" value="MCT4795763.1"/>
    <property type="molecule type" value="Genomic_DNA"/>
</dbReference>
<evidence type="ECO:0000256" key="10">
    <source>
        <dbReference type="ARBA" id="ARBA00023002"/>
    </source>
</evidence>
<evidence type="ECO:0000256" key="11">
    <source>
        <dbReference type="ARBA" id="ARBA00023268"/>
    </source>
</evidence>
<organism evidence="16 17">
    <name type="scientific">Exiguobacterium alkaliphilum</name>
    <dbReference type="NCBI Taxonomy" id="1428684"/>
    <lineage>
        <taxon>Bacteria</taxon>
        <taxon>Bacillati</taxon>
        <taxon>Bacillota</taxon>
        <taxon>Bacilli</taxon>
        <taxon>Bacillales</taxon>
        <taxon>Bacillales Family XII. Incertae Sedis</taxon>
        <taxon>Exiguobacterium</taxon>
    </lineage>
</organism>
<dbReference type="Gene3D" id="3.40.430.10">
    <property type="entry name" value="Dihydrofolate Reductase, subunit A"/>
    <property type="match status" value="1"/>
</dbReference>
<evidence type="ECO:0000256" key="9">
    <source>
        <dbReference type="ARBA" id="ARBA00022857"/>
    </source>
</evidence>
<keyword evidence="6 14" id="KW-0686">Riboflavin biosynthesis</keyword>
<keyword evidence="7 14" id="KW-0479">Metal-binding</keyword>
<dbReference type="EC" id="3.5.4.26" evidence="14"/>
<keyword evidence="17" id="KW-1185">Reference proteome</keyword>
<evidence type="ECO:0000256" key="7">
    <source>
        <dbReference type="ARBA" id="ARBA00022723"/>
    </source>
</evidence>
<comment type="similarity">
    <text evidence="4 14">In the N-terminal section; belongs to the cytidine and deoxycytidylate deaminase family.</text>
</comment>
<evidence type="ECO:0000256" key="14">
    <source>
        <dbReference type="PIRNR" id="PIRNR006769"/>
    </source>
</evidence>
<dbReference type="Proteomes" id="UP001206821">
    <property type="component" value="Unassembled WGS sequence"/>
</dbReference>
<evidence type="ECO:0000256" key="5">
    <source>
        <dbReference type="ARBA" id="ARBA00007417"/>
    </source>
</evidence>
<comment type="function">
    <text evidence="1 14">Converts 2,5-diamino-6-(ribosylamino)-4(3h)-pyrimidinone 5'-phosphate into 5-amino-6-(ribosylamino)-2,4(1h,3h)-pyrimidinedione 5'-phosphate.</text>
</comment>
<evidence type="ECO:0000256" key="1">
    <source>
        <dbReference type="ARBA" id="ARBA00002151"/>
    </source>
</evidence>
<dbReference type="PANTHER" id="PTHR38011">
    <property type="entry name" value="DIHYDROFOLATE REDUCTASE FAMILY PROTEIN (AFU_ORTHOLOGUE AFUA_8G06820)"/>
    <property type="match status" value="1"/>
</dbReference>
<evidence type="ECO:0000256" key="3">
    <source>
        <dbReference type="ARBA" id="ARBA00004910"/>
    </source>
</evidence>
<keyword evidence="9 14" id="KW-0521">NADP</keyword>
<evidence type="ECO:0000256" key="2">
    <source>
        <dbReference type="ARBA" id="ARBA00004882"/>
    </source>
</evidence>
<proteinExistence type="inferred from homology"/>
<evidence type="ECO:0000313" key="17">
    <source>
        <dbReference type="Proteomes" id="UP001206821"/>
    </source>
</evidence>
<dbReference type="CDD" id="cd01284">
    <property type="entry name" value="Riboflavin_deaminase-reductase"/>
    <property type="match status" value="1"/>
</dbReference>
<dbReference type="InterPro" id="IPR050765">
    <property type="entry name" value="Riboflavin_Biosynth_HTPR"/>
</dbReference>
<comment type="catalytic activity">
    <reaction evidence="13 14">
        <text>2,5-diamino-6-hydroxy-4-(5-phosphoribosylamino)-pyrimidine + H2O + H(+) = 5-amino-6-(5-phospho-D-ribosylamino)uracil + NH4(+)</text>
        <dbReference type="Rhea" id="RHEA:21868"/>
        <dbReference type="ChEBI" id="CHEBI:15377"/>
        <dbReference type="ChEBI" id="CHEBI:15378"/>
        <dbReference type="ChEBI" id="CHEBI:28938"/>
        <dbReference type="ChEBI" id="CHEBI:58453"/>
        <dbReference type="ChEBI" id="CHEBI:58614"/>
        <dbReference type="EC" id="3.5.4.26"/>
    </reaction>
</comment>
<sequence length="360" mass="39088">MRQYMQHAIQLAKCADGQTGVNPLVGAVVVKDDRVVGFGAHLKAGEPHAEVHAIRMAGASAFGSTVYVTLEPCSHHGKTPPCADLLIESGVRRVVIAMEDPNPLVAGRGIARLKAAGIEVEVGLLENEARALNPAFLRSLETKRPYVILKTATSLDGKVALDSGDSKWVTGTEARLDVHALRANVDAVLTGIGTVIADDPALTARLERPTEQPLRVVLDRELNVPHASQLVRTANELPVLVYTTSDDVSRREALESRGVELADYTTLERVLEELYARGIGRLLVEAGPTLVTSLLDGGYIDEWVMYQSPRVFGGKAGFYRSNHDGPLEAIEQFDVRSVETIGNDIKLVMRKGEPDVHRNR</sequence>
<keyword evidence="14 16" id="KW-0378">Hydrolase</keyword>
<dbReference type="SUPFAM" id="SSF53927">
    <property type="entry name" value="Cytidine deaminase-like"/>
    <property type="match status" value="1"/>
</dbReference>
<dbReference type="Pfam" id="PF01872">
    <property type="entry name" value="RibD_C"/>
    <property type="match status" value="1"/>
</dbReference>
<dbReference type="EC" id="1.1.1.193" evidence="14"/>
<dbReference type="PROSITE" id="PS00903">
    <property type="entry name" value="CYT_DCMP_DEAMINASES_1"/>
    <property type="match status" value="1"/>
</dbReference>
<keyword evidence="11" id="KW-0511">Multifunctional enzyme</keyword>
<evidence type="ECO:0000256" key="8">
    <source>
        <dbReference type="ARBA" id="ARBA00022833"/>
    </source>
</evidence>
<dbReference type="NCBIfam" id="TIGR00326">
    <property type="entry name" value="eubact_ribD"/>
    <property type="match status" value="1"/>
</dbReference>
<evidence type="ECO:0000256" key="13">
    <source>
        <dbReference type="ARBA" id="ARBA00049886"/>
    </source>
</evidence>
<dbReference type="GO" id="GO:0008703">
    <property type="term" value="F:5-amino-6-(5-phosphoribosylamino)uracil reductase activity"/>
    <property type="evidence" value="ECO:0007669"/>
    <property type="project" value="UniProtKB-EC"/>
</dbReference>
<dbReference type="SUPFAM" id="SSF53597">
    <property type="entry name" value="Dihydrofolate reductase-like"/>
    <property type="match status" value="1"/>
</dbReference>
<comment type="caution">
    <text evidence="16">The sequence shown here is derived from an EMBL/GenBank/DDBJ whole genome shotgun (WGS) entry which is preliminary data.</text>
</comment>
<dbReference type="PROSITE" id="PS51747">
    <property type="entry name" value="CYT_DCMP_DEAMINASES_2"/>
    <property type="match status" value="1"/>
</dbReference>
<dbReference type="GO" id="GO:0008835">
    <property type="term" value="F:diaminohydroxyphosphoribosylaminopyrimidine deaminase activity"/>
    <property type="evidence" value="ECO:0007669"/>
    <property type="project" value="UniProtKB-EC"/>
</dbReference>
<protein>
    <recommendedName>
        <fullName evidence="14">Riboflavin biosynthesis protein RibD</fullName>
    </recommendedName>
    <domain>
        <recommendedName>
            <fullName evidence="14">Diaminohydroxyphosphoribosylaminopyrimidine deaminase</fullName>
            <shortName evidence="14">DRAP deaminase</shortName>
            <ecNumber evidence="14">3.5.4.26</ecNumber>
        </recommendedName>
        <alternativeName>
            <fullName evidence="14">Riboflavin-specific deaminase</fullName>
        </alternativeName>
    </domain>
    <domain>
        <recommendedName>
            <fullName evidence="14">5-amino-6-(5-phosphoribosylamino)uracil reductase</fullName>
            <ecNumber evidence="14">1.1.1.193</ecNumber>
        </recommendedName>
        <alternativeName>
            <fullName evidence="14">HTP reductase</fullName>
        </alternativeName>
    </domain>
</protein>
<dbReference type="InterPro" id="IPR002125">
    <property type="entry name" value="CMP_dCMP_dom"/>
</dbReference>
<dbReference type="InterPro" id="IPR016193">
    <property type="entry name" value="Cytidine_deaminase-like"/>
</dbReference>
<accession>A0ABT2KZC0</accession>
<comment type="pathway">
    <text evidence="3 14">Cofactor biosynthesis; riboflavin biosynthesis; 5-amino-6-(D-ribitylamino)uracil from GTP: step 3/4.</text>
</comment>
<dbReference type="Gene3D" id="3.40.140.10">
    <property type="entry name" value="Cytidine Deaminase, domain 2"/>
    <property type="match status" value="1"/>
</dbReference>
<gene>
    <name evidence="16" type="primary">ribD</name>
    <name evidence="16" type="ORF">NQG31_09405</name>
</gene>
<comment type="similarity">
    <text evidence="5 14">In the C-terminal section; belongs to the HTP reductase family.</text>
</comment>
<feature type="domain" description="CMP/dCMP-type deaminase" evidence="15">
    <location>
        <begin position="1"/>
        <end position="121"/>
    </location>
</feature>
<dbReference type="Pfam" id="PF00383">
    <property type="entry name" value="dCMP_cyt_deam_1"/>
    <property type="match status" value="1"/>
</dbReference>
<dbReference type="RefSeq" id="WP_034817887.1">
    <property type="nucleotide sequence ID" value="NZ_JANIEK010000035.1"/>
</dbReference>
<dbReference type="PIRSF" id="PIRSF006769">
    <property type="entry name" value="RibD"/>
    <property type="match status" value="1"/>
</dbReference>
<evidence type="ECO:0000256" key="12">
    <source>
        <dbReference type="ARBA" id="ARBA00049861"/>
    </source>
</evidence>
<dbReference type="InterPro" id="IPR002734">
    <property type="entry name" value="RibDG_C"/>
</dbReference>